<feature type="site" description="Interaction with DNA" evidence="8">
    <location>
        <position position="33"/>
    </location>
</feature>
<dbReference type="Gene3D" id="2.70.20.10">
    <property type="entry name" value="Topoisomerase I, domain 3"/>
    <property type="match status" value="1"/>
</dbReference>
<dbReference type="GO" id="GO:0006265">
    <property type="term" value="P:DNA topological change"/>
    <property type="evidence" value="ECO:0007669"/>
    <property type="project" value="UniProtKB-UniRule"/>
</dbReference>
<feature type="site" description="Interaction with DNA" evidence="8">
    <location>
        <position position="140"/>
    </location>
</feature>
<dbReference type="PROSITE" id="PS52039">
    <property type="entry name" value="TOPO_IA_2"/>
    <property type="match status" value="1"/>
</dbReference>
<name>A0A1I7GS33_9FLAO</name>
<organism evidence="11 12">
    <name type="scientific">Pustulibacterium marinum</name>
    <dbReference type="NCBI Taxonomy" id="1224947"/>
    <lineage>
        <taxon>Bacteria</taxon>
        <taxon>Pseudomonadati</taxon>
        <taxon>Bacteroidota</taxon>
        <taxon>Flavobacteriia</taxon>
        <taxon>Flavobacteriales</taxon>
        <taxon>Flavobacteriaceae</taxon>
        <taxon>Pustulibacterium</taxon>
    </lineage>
</organism>
<dbReference type="InterPro" id="IPR006171">
    <property type="entry name" value="TOPRIM_dom"/>
</dbReference>
<dbReference type="Gene3D" id="3.40.50.140">
    <property type="match status" value="1"/>
</dbReference>
<dbReference type="Pfam" id="PF13368">
    <property type="entry name" value="Toprim_C_rpt"/>
    <property type="match status" value="2"/>
</dbReference>
<dbReference type="PANTHER" id="PTHR42785:SF1">
    <property type="entry name" value="DNA TOPOISOMERASE"/>
    <property type="match status" value="1"/>
</dbReference>
<feature type="region of interest" description="Interaction with DNA" evidence="8">
    <location>
        <begin position="163"/>
        <end position="168"/>
    </location>
</feature>
<dbReference type="PROSITE" id="PS00396">
    <property type="entry name" value="TOPO_IA_1"/>
    <property type="match status" value="1"/>
</dbReference>
<dbReference type="CDD" id="cd03363">
    <property type="entry name" value="TOPRIM_TopoIA_TopoI"/>
    <property type="match status" value="1"/>
</dbReference>
<protein>
    <recommendedName>
        <fullName evidence="8">DNA topoisomerase 1</fullName>
        <ecNumber evidence="8">5.6.2.1</ecNumber>
    </recommendedName>
    <alternativeName>
        <fullName evidence="8">DNA topoisomerase I</fullName>
    </alternativeName>
</protein>
<dbReference type="InterPro" id="IPR025589">
    <property type="entry name" value="Toprim_C_rpt"/>
</dbReference>
<dbReference type="Gene3D" id="1.10.460.10">
    <property type="entry name" value="Topoisomerase I, domain 2"/>
    <property type="match status" value="1"/>
</dbReference>
<dbReference type="CDD" id="cd00186">
    <property type="entry name" value="TOP1Ac"/>
    <property type="match status" value="1"/>
</dbReference>
<feature type="domain" description="Toprim" evidence="9">
    <location>
        <begin position="3"/>
        <end position="113"/>
    </location>
</feature>
<comment type="subunit">
    <text evidence="8">Monomer.</text>
</comment>
<dbReference type="GO" id="GO:0003677">
    <property type="term" value="F:DNA binding"/>
    <property type="evidence" value="ECO:0007669"/>
    <property type="project" value="UniProtKB-KW"/>
</dbReference>
<dbReference type="InterPro" id="IPR034149">
    <property type="entry name" value="TOPRIM_TopoI"/>
</dbReference>
<feature type="site" description="Interaction with DNA" evidence="8">
    <location>
        <position position="148"/>
    </location>
</feature>
<evidence type="ECO:0000259" key="9">
    <source>
        <dbReference type="PROSITE" id="PS50880"/>
    </source>
</evidence>
<evidence type="ECO:0000256" key="8">
    <source>
        <dbReference type="HAMAP-Rule" id="MF_00952"/>
    </source>
</evidence>
<evidence type="ECO:0000256" key="3">
    <source>
        <dbReference type="ARBA" id="ARBA00022723"/>
    </source>
</evidence>
<dbReference type="RefSeq" id="WP_093024878.1">
    <property type="nucleotide sequence ID" value="NZ_FPBK01000005.1"/>
</dbReference>
<dbReference type="InterPro" id="IPR003602">
    <property type="entry name" value="Topo_IA_DNA-bd_dom"/>
</dbReference>
<dbReference type="GO" id="GO:0046872">
    <property type="term" value="F:metal ion binding"/>
    <property type="evidence" value="ECO:0007669"/>
    <property type="project" value="UniProtKB-KW"/>
</dbReference>
<dbReference type="InterPro" id="IPR000380">
    <property type="entry name" value="Topo_IA"/>
</dbReference>
<dbReference type="STRING" id="1224947.SAMN05216480_105223"/>
<feature type="site" description="Interaction with DNA" evidence="8">
    <location>
        <position position="155"/>
    </location>
</feature>
<keyword evidence="12" id="KW-1185">Reference proteome</keyword>
<gene>
    <name evidence="8" type="primary">topA</name>
    <name evidence="11" type="ORF">SAMN05216480_105223</name>
</gene>
<dbReference type="SMART" id="SM00437">
    <property type="entry name" value="TOP1Ac"/>
    <property type="match status" value="1"/>
</dbReference>
<dbReference type="InterPro" id="IPR013824">
    <property type="entry name" value="Topo_IA_cen_sub1"/>
</dbReference>
<dbReference type="Gene3D" id="1.10.290.10">
    <property type="entry name" value="Topoisomerase I, domain 4"/>
    <property type="match status" value="1"/>
</dbReference>
<dbReference type="PROSITE" id="PS50880">
    <property type="entry name" value="TOPRIM"/>
    <property type="match status" value="1"/>
</dbReference>
<evidence type="ECO:0000256" key="5">
    <source>
        <dbReference type="ARBA" id="ARBA00023029"/>
    </source>
</evidence>
<dbReference type="NCBIfam" id="TIGR01051">
    <property type="entry name" value="topA_bact"/>
    <property type="match status" value="1"/>
</dbReference>
<dbReference type="InterPro" id="IPR013825">
    <property type="entry name" value="Topo_IA_cen_sub2"/>
</dbReference>
<sequence>MAKNLVIVESPAKAKTIEKFLGKDYQVESSFGHIADLPSKELGVDVEGSFTPKYVVDKDKKPLVKKLKDLAKKAETVWLASDEDREGEAIAWHLAEELKLDKEKTRRIVFNSITKNAILKAIENPRTIDYNLVNAQQARRVLDRLVGYELSPVLWKKVKGGLSAGRVQSVSVRLIVEREREIQEFTPEASFRISAVFKTEEGKMVKAKLPKTFQTLEEAKAFLQKNIGAKFSVADLDTKPAKKSPAAPFTTSTLQQEASRKLYFSVSKTMNMAQRLYEAGLITYMRTDSVNLSGEAINAAQQEIESYYGKEYSQPRNFSGKAKGAQEAHEAIRPTDMSRHSVEIERDQARLYDLIWKRTLASQMSDAQLERTNVKIEADTHDERFTANGEVVKFEGFLKVYLEGTDDEEEEQEGMLPAMKVGDVLKKQVIEATERFTRPPYRYTEASLVKKLEELGIGRPSTYAPTISTIQNRGYVERGTIEGVERKYHKLTLKADKIAEAELTETVGSDKGKLVPTDIGSIVNDFLVNHFENILDYNFTAKVEEGFDNIAGGSEDWTTMMKDFYKDFHPHVKDVEENAGRETGERILGEDPETGKPVSVRLGRFGPMVQIGTSEDEEKPRFASLLPEQSIETLTYEEAMDLFKLPKTLGEYEGEEVQVNVGRFGPYVRFGKQYVSLAKGEDVMGVTMDRAIEVIEEKKKADAPIAIYKDKEVTKGKGRFGPFIKWDGIFINVNKKFDFDNLSKEDIEFLIEDKLKKEADKLINEWPEEGIRVEKARWGRSVIKKGTKKVDLTKDVDAAALSLDEVKALIDQKYPPKKKKTTKAKAKK</sequence>
<dbReference type="Pfam" id="PF01131">
    <property type="entry name" value="Topoisom_bac"/>
    <property type="match status" value="1"/>
</dbReference>
<feature type="active site" description="O-(5'-phospho-DNA)-tyrosine intermediate" evidence="8">
    <location>
        <position position="284"/>
    </location>
</feature>
<evidence type="ECO:0000313" key="12">
    <source>
        <dbReference type="Proteomes" id="UP000199138"/>
    </source>
</evidence>
<dbReference type="InterPro" id="IPR005733">
    <property type="entry name" value="TopoI_bac-type"/>
</dbReference>
<dbReference type="InterPro" id="IPR013497">
    <property type="entry name" value="Topo_IA_cen"/>
</dbReference>
<dbReference type="InterPro" id="IPR013826">
    <property type="entry name" value="Topo_IA_cen_sub3"/>
</dbReference>
<reference evidence="11 12" key="1">
    <citation type="submission" date="2016-10" db="EMBL/GenBank/DDBJ databases">
        <authorList>
            <person name="de Groot N.N."/>
        </authorList>
    </citation>
    <scope>NUCLEOTIDE SEQUENCE [LARGE SCALE GENOMIC DNA]</scope>
    <source>
        <strain evidence="11 12">CGMCC 1.12333</strain>
    </source>
</reference>
<evidence type="ECO:0000313" key="11">
    <source>
        <dbReference type="EMBL" id="SFU51244.1"/>
    </source>
</evidence>
<feature type="site" description="Interaction with DNA" evidence="8">
    <location>
        <position position="473"/>
    </location>
</feature>
<dbReference type="Pfam" id="PF01751">
    <property type="entry name" value="Toprim"/>
    <property type="match status" value="1"/>
</dbReference>
<dbReference type="SMART" id="SM00436">
    <property type="entry name" value="TOP1Bc"/>
    <property type="match status" value="1"/>
</dbReference>
<dbReference type="PRINTS" id="PR00417">
    <property type="entry name" value="PRTPISMRASEI"/>
</dbReference>
<evidence type="ECO:0000259" key="10">
    <source>
        <dbReference type="PROSITE" id="PS52039"/>
    </source>
</evidence>
<feature type="site" description="Interaction with DNA" evidence="8">
    <location>
        <position position="139"/>
    </location>
</feature>
<feature type="site" description="Interaction with DNA" evidence="8">
    <location>
        <position position="143"/>
    </location>
</feature>
<dbReference type="Proteomes" id="UP000199138">
    <property type="component" value="Unassembled WGS sequence"/>
</dbReference>
<evidence type="ECO:0000256" key="1">
    <source>
        <dbReference type="ARBA" id="ARBA00000213"/>
    </source>
</evidence>
<dbReference type="InterPro" id="IPR023406">
    <property type="entry name" value="Topo_IA_AS"/>
</dbReference>
<dbReference type="PANTHER" id="PTHR42785">
    <property type="entry name" value="DNA TOPOISOMERASE, TYPE IA, CORE"/>
    <property type="match status" value="1"/>
</dbReference>
<keyword evidence="7 8" id="KW-0413">Isomerase</keyword>
<keyword evidence="4" id="KW-0460">Magnesium</keyword>
<evidence type="ECO:0000256" key="6">
    <source>
        <dbReference type="ARBA" id="ARBA00023125"/>
    </source>
</evidence>
<keyword evidence="3" id="KW-0479">Metal-binding</keyword>
<dbReference type="InterPro" id="IPR028612">
    <property type="entry name" value="Topoisom_1_IA"/>
</dbReference>
<dbReference type="GO" id="GO:0003917">
    <property type="term" value="F:DNA topoisomerase type I (single strand cut, ATP-independent) activity"/>
    <property type="evidence" value="ECO:0007669"/>
    <property type="project" value="UniProtKB-UniRule"/>
</dbReference>
<evidence type="ECO:0000256" key="2">
    <source>
        <dbReference type="ARBA" id="ARBA00009446"/>
    </source>
</evidence>
<evidence type="ECO:0000256" key="4">
    <source>
        <dbReference type="ARBA" id="ARBA00022842"/>
    </source>
</evidence>
<dbReference type="InterPro" id="IPR003601">
    <property type="entry name" value="Topo_IA_2"/>
</dbReference>
<dbReference type="OrthoDB" id="9804262at2"/>
<dbReference type="AlphaFoldDB" id="A0A1I7GS33"/>
<accession>A0A1I7GS33</accession>
<dbReference type="EC" id="5.6.2.1" evidence="8"/>
<comment type="catalytic activity">
    <reaction evidence="1 8">
        <text>ATP-independent breakage of single-stranded DNA, followed by passage and rejoining.</text>
        <dbReference type="EC" id="5.6.2.1"/>
    </reaction>
</comment>
<dbReference type="SUPFAM" id="SSF56712">
    <property type="entry name" value="Prokaryotic type I DNA topoisomerase"/>
    <property type="match status" value="1"/>
</dbReference>
<dbReference type="HAMAP" id="MF_00952">
    <property type="entry name" value="Topoisom_1_prok"/>
    <property type="match status" value="1"/>
</dbReference>
<dbReference type="SMART" id="SM00493">
    <property type="entry name" value="TOPRIM"/>
    <property type="match status" value="1"/>
</dbReference>
<comment type="similarity">
    <text evidence="2 8">Belongs to the type IA topoisomerase family.</text>
</comment>
<keyword evidence="5 8" id="KW-0799">Topoisomerase</keyword>
<feature type="site" description="Interaction with DNA" evidence="8">
    <location>
        <position position="286"/>
    </location>
</feature>
<keyword evidence="6 8" id="KW-0238">DNA-binding</keyword>
<evidence type="ECO:0000256" key="7">
    <source>
        <dbReference type="ARBA" id="ARBA00023235"/>
    </source>
</evidence>
<comment type="function">
    <text evidence="8">Releases the supercoiling and torsional tension of DNA, which is introduced during the DNA replication and transcription, by transiently cleaving and rejoining one strand of the DNA duplex. Introduces a single-strand break via transesterification at a target site in duplex DNA. The scissile phosphodiester is attacked by the catalytic tyrosine of the enzyme, resulting in the formation of a DNA-(5'-phosphotyrosyl)-enzyme intermediate and the expulsion of a 3'-OH DNA strand. The free DNA strand then undergoes passage around the unbroken strand, thus removing DNA supercoils. Finally, in the religation step, the DNA 3'-OH attacks the covalent intermediate to expel the active-site tyrosine and restore the DNA phosphodiester backbone.</text>
</comment>
<dbReference type="EMBL" id="FPBK01000005">
    <property type="protein sequence ID" value="SFU51244.1"/>
    <property type="molecule type" value="Genomic_DNA"/>
</dbReference>
<feature type="domain" description="Topo IA-type catalytic" evidence="10">
    <location>
        <begin position="129"/>
        <end position="573"/>
    </location>
</feature>
<proteinExistence type="inferred from homology"/>
<dbReference type="InterPro" id="IPR023405">
    <property type="entry name" value="Topo_IA_core_domain"/>
</dbReference>